<keyword evidence="2" id="KW-1133">Transmembrane helix</keyword>
<evidence type="ECO:0000313" key="5">
    <source>
        <dbReference type="Proteomes" id="UP000322634"/>
    </source>
</evidence>
<comment type="caution">
    <text evidence="4">The sequence shown here is derived from an EMBL/GenBank/DDBJ whole genome shotgun (WGS) entry which is preliminary data.</text>
</comment>
<dbReference type="Proteomes" id="UP000322634">
    <property type="component" value="Unassembled WGS sequence"/>
</dbReference>
<dbReference type="AlphaFoldDB" id="A0A5D0U071"/>
<proteinExistence type="predicted"/>
<evidence type="ECO:0000256" key="3">
    <source>
        <dbReference type="SAM" id="SignalP"/>
    </source>
</evidence>
<dbReference type="EMBL" id="VSFF01000010">
    <property type="protein sequence ID" value="TYC11798.1"/>
    <property type="molecule type" value="Genomic_DNA"/>
</dbReference>
<keyword evidence="5" id="KW-1185">Reference proteome</keyword>
<evidence type="ECO:0000256" key="2">
    <source>
        <dbReference type="SAM" id="Phobius"/>
    </source>
</evidence>
<feature type="signal peptide" evidence="3">
    <location>
        <begin position="1"/>
        <end position="27"/>
    </location>
</feature>
<evidence type="ECO:0000313" key="4">
    <source>
        <dbReference type="EMBL" id="TYC11798.1"/>
    </source>
</evidence>
<feature type="transmembrane region" description="Helical" evidence="2">
    <location>
        <begin position="229"/>
        <end position="248"/>
    </location>
</feature>
<organism evidence="4 5">
    <name type="scientific">Actinomadura syzygii</name>
    <dbReference type="NCBI Taxonomy" id="1427538"/>
    <lineage>
        <taxon>Bacteria</taxon>
        <taxon>Bacillati</taxon>
        <taxon>Actinomycetota</taxon>
        <taxon>Actinomycetes</taxon>
        <taxon>Streptosporangiales</taxon>
        <taxon>Thermomonosporaceae</taxon>
        <taxon>Actinomadura</taxon>
    </lineage>
</organism>
<keyword evidence="2" id="KW-0472">Membrane</keyword>
<dbReference type="RefSeq" id="WP_148352886.1">
    <property type="nucleotide sequence ID" value="NZ_VSFF01000010.1"/>
</dbReference>
<dbReference type="OrthoDB" id="3482114at2"/>
<sequence length="257" mass="24731">MHNGRRLAVTAGAAVLGIAAMSGVSHAETSQPLAKRTAHPSTTSAPLLGLRLDAPVKHDKRTHTTTAGLYLGVGVNTPVVGADVRLKTRASAGPSGVRAGARADAGASTPVGGGQRTLAAGNPQLLNVGAGAGASLSPGSATPLKANLSVHACVGGCAAPTPPTPPTPPVPPSPPTPPDTPPPGTPASPGPPSSPLLPELPSTPGMGAGAVAAEITPPKGLPFTGADSLPLLALGIAAVAAGGAAVAATRRRAVRES</sequence>
<feature type="region of interest" description="Disordered" evidence="1">
    <location>
        <begin position="162"/>
        <end position="227"/>
    </location>
</feature>
<reference evidence="4 5" key="1">
    <citation type="submission" date="2019-08" db="EMBL/GenBank/DDBJ databases">
        <title>Actinomadura sp. nov. CYP1-5 isolated from mountain soil.</title>
        <authorList>
            <person name="Songsumanus A."/>
            <person name="Kuncharoen N."/>
            <person name="Kudo T."/>
            <person name="Yuki M."/>
            <person name="Igarashi Y."/>
            <person name="Tanasupawat S."/>
        </authorList>
    </citation>
    <scope>NUCLEOTIDE SEQUENCE [LARGE SCALE GENOMIC DNA]</scope>
    <source>
        <strain evidence="4 5">GKU157</strain>
    </source>
</reference>
<evidence type="ECO:0000256" key="1">
    <source>
        <dbReference type="SAM" id="MobiDB-lite"/>
    </source>
</evidence>
<keyword evidence="2" id="KW-0812">Transmembrane</keyword>
<name>A0A5D0U071_9ACTN</name>
<feature type="chain" id="PRO_5022877481" description="LPXTG cell wall anchor domain-containing protein" evidence="3">
    <location>
        <begin position="28"/>
        <end position="257"/>
    </location>
</feature>
<gene>
    <name evidence="4" type="ORF">FXF65_27395</name>
</gene>
<feature type="region of interest" description="Disordered" evidence="1">
    <location>
        <begin position="91"/>
        <end position="119"/>
    </location>
</feature>
<accession>A0A5D0U071</accession>
<keyword evidence="3" id="KW-0732">Signal</keyword>
<protein>
    <recommendedName>
        <fullName evidence="6">LPXTG cell wall anchor domain-containing protein</fullName>
    </recommendedName>
</protein>
<feature type="compositionally biased region" description="Pro residues" evidence="1">
    <location>
        <begin position="162"/>
        <end position="195"/>
    </location>
</feature>
<evidence type="ECO:0008006" key="6">
    <source>
        <dbReference type="Google" id="ProtNLM"/>
    </source>
</evidence>
<feature type="compositionally biased region" description="Low complexity" evidence="1">
    <location>
        <begin position="98"/>
        <end position="107"/>
    </location>
</feature>
<feature type="compositionally biased region" description="Low complexity" evidence="1">
    <location>
        <begin position="196"/>
        <end position="205"/>
    </location>
</feature>